<dbReference type="OrthoDB" id="9804047at2"/>
<feature type="domain" description="Xylose isomerase-like TIM barrel" evidence="1">
    <location>
        <begin position="29"/>
        <end position="274"/>
    </location>
</feature>
<dbReference type="EC" id="4.2.1.44" evidence="2"/>
<dbReference type="RefSeq" id="WP_085878379.1">
    <property type="nucleotide sequence ID" value="NZ_FWFZ01000006.1"/>
</dbReference>
<dbReference type="PANTHER" id="PTHR12110:SF41">
    <property type="entry name" value="INOSOSE DEHYDRATASE"/>
    <property type="match status" value="1"/>
</dbReference>
<dbReference type="Gene3D" id="3.20.20.150">
    <property type="entry name" value="Divalent-metal-dependent TIM barrel enzymes"/>
    <property type="match status" value="1"/>
</dbReference>
<dbReference type="InterPro" id="IPR050312">
    <property type="entry name" value="IolE/XylAMocC-like"/>
</dbReference>
<reference evidence="2 3" key="1">
    <citation type="submission" date="2017-03" db="EMBL/GenBank/DDBJ databases">
        <authorList>
            <person name="Afonso C.L."/>
            <person name="Miller P.J."/>
            <person name="Scott M.A."/>
            <person name="Spackman E."/>
            <person name="Goraichik I."/>
            <person name="Dimitrov K.M."/>
            <person name="Suarez D.L."/>
            <person name="Swayne D.E."/>
        </authorList>
    </citation>
    <scope>NUCLEOTIDE SEQUENCE [LARGE SCALE GENOMIC DNA]</scope>
    <source>
        <strain evidence="2 3">CECT 7023</strain>
    </source>
</reference>
<dbReference type="InterPro" id="IPR030823">
    <property type="entry name" value="IolE/MocC"/>
</dbReference>
<keyword evidence="3" id="KW-1185">Reference proteome</keyword>
<dbReference type="Pfam" id="PF01261">
    <property type="entry name" value="AP_endonuc_2"/>
    <property type="match status" value="1"/>
</dbReference>
<dbReference type="GO" id="GO:0050114">
    <property type="term" value="F:myo-inosose-2 dehydratase activity"/>
    <property type="evidence" value="ECO:0007669"/>
    <property type="project" value="UniProtKB-EC"/>
</dbReference>
<dbReference type="EMBL" id="FWFZ01000006">
    <property type="protein sequence ID" value="SLN39092.1"/>
    <property type="molecule type" value="Genomic_DNA"/>
</dbReference>
<gene>
    <name evidence="2" type="primary">iolE_1</name>
    <name evidence="2" type="ORF">ROA7023_01494</name>
</gene>
<dbReference type="InterPro" id="IPR036237">
    <property type="entry name" value="Xyl_isomerase-like_sf"/>
</dbReference>
<dbReference type="Proteomes" id="UP000193900">
    <property type="component" value="Unassembled WGS sequence"/>
</dbReference>
<keyword evidence="2" id="KW-0456">Lyase</keyword>
<dbReference type="SUPFAM" id="SSF51658">
    <property type="entry name" value="Xylose isomerase-like"/>
    <property type="match status" value="1"/>
</dbReference>
<organism evidence="2 3">
    <name type="scientific">Roseisalinus antarcticus</name>
    <dbReference type="NCBI Taxonomy" id="254357"/>
    <lineage>
        <taxon>Bacteria</taxon>
        <taxon>Pseudomonadati</taxon>
        <taxon>Pseudomonadota</taxon>
        <taxon>Alphaproteobacteria</taxon>
        <taxon>Rhodobacterales</taxon>
        <taxon>Roseobacteraceae</taxon>
        <taxon>Roseisalinus</taxon>
    </lineage>
</organism>
<dbReference type="PANTHER" id="PTHR12110">
    <property type="entry name" value="HYDROXYPYRUVATE ISOMERASE"/>
    <property type="match status" value="1"/>
</dbReference>
<accession>A0A1Y5SGH7</accession>
<dbReference type="AlphaFoldDB" id="A0A1Y5SGH7"/>
<evidence type="ECO:0000313" key="3">
    <source>
        <dbReference type="Proteomes" id="UP000193900"/>
    </source>
</evidence>
<sequence>MIRYGTNPIAWSNDDDPKLGGHIPLEQCLDETAQIGFDGIENGNKFPRDPAELKAVLKPRGLQFVSGWTSLDLLELSVDEQKARIQGDIDRLKAMGCSVAIACETSNTVHGAATPLSRKPVLAEDQWAEFGAKVEAIAEWTGAQGLPLVYHPHMGTVVETPEEIDRFLQVTGPATRYLFDSGHVYFGGGDPVAILDRHIDRVGHFHAKNVRREIMDQVRSEDLCFLDGVRRGVFTVPGDPEGSIDFAPLIAILARARYDGWIVIEAEQDPDLRNPLEYQTLGLGTLKNLAADAGLAA</sequence>
<protein>
    <submittedName>
        <fullName evidence="2">Inosose dehydratase</fullName>
        <ecNumber evidence="2">4.2.1.44</ecNumber>
    </submittedName>
</protein>
<proteinExistence type="predicted"/>
<evidence type="ECO:0000313" key="2">
    <source>
        <dbReference type="EMBL" id="SLN39092.1"/>
    </source>
</evidence>
<evidence type="ECO:0000259" key="1">
    <source>
        <dbReference type="Pfam" id="PF01261"/>
    </source>
</evidence>
<dbReference type="NCBIfam" id="TIGR04379">
    <property type="entry name" value="myo_inos_iolE"/>
    <property type="match status" value="1"/>
</dbReference>
<dbReference type="InterPro" id="IPR013022">
    <property type="entry name" value="Xyl_isomerase-like_TIM-brl"/>
</dbReference>
<name>A0A1Y5SGH7_9RHOB</name>